<proteinExistence type="predicted"/>
<keyword evidence="2" id="KW-1185">Reference proteome</keyword>
<evidence type="ECO:0000313" key="1">
    <source>
        <dbReference type="EMBL" id="MBH1939513.1"/>
    </source>
</evidence>
<evidence type="ECO:0000313" key="2">
    <source>
        <dbReference type="Proteomes" id="UP000623269"/>
    </source>
</evidence>
<dbReference type="Gene3D" id="1.10.3210.10">
    <property type="entry name" value="Hypothetical protein af1432"/>
    <property type="match status" value="1"/>
</dbReference>
<accession>A0A8J7KZ69</accession>
<reference evidence="1" key="1">
    <citation type="submission" date="2020-12" db="EMBL/GenBank/DDBJ databases">
        <title>M. sibirica DSM 26468T genome.</title>
        <authorList>
            <person name="Thieme N."/>
            <person name="Rettenmaier R."/>
            <person name="Zverlov V."/>
            <person name="Liebl W."/>
        </authorList>
    </citation>
    <scope>NUCLEOTIDE SEQUENCE</scope>
    <source>
        <strain evidence="1">DSM 26468</strain>
    </source>
</reference>
<sequence length="171" mass="20173">MKLSATEKKEFIHYITELLQNEQIHKMKKYIQHGNTTTYTHCLVIAYYSYWLSLRIPLHFDTKSLTRGAMLHDFYLYDWHMPNQAHKLHGFYHAGIALHNAKKHYDINPTEADIISSHMWPLTLTRCPRTRESVIVCLMDKICSLAETFHISMLPKDYTFIEGKLLPNDYA</sequence>
<comment type="caution">
    <text evidence="1">The sequence shown here is derived from an EMBL/GenBank/DDBJ whole genome shotgun (WGS) entry which is preliminary data.</text>
</comment>
<protein>
    <submittedName>
        <fullName evidence="1">Phosphohydrolase</fullName>
    </submittedName>
</protein>
<dbReference type="RefSeq" id="WP_197659731.1">
    <property type="nucleotide sequence ID" value="NZ_JAEAGR010000001.1"/>
</dbReference>
<organism evidence="1 2">
    <name type="scientific">Mobilitalea sibirica</name>
    <dbReference type="NCBI Taxonomy" id="1462919"/>
    <lineage>
        <taxon>Bacteria</taxon>
        <taxon>Bacillati</taxon>
        <taxon>Bacillota</taxon>
        <taxon>Clostridia</taxon>
        <taxon>Lachnospirales</taxon>
        <taxon>Lachnospiraceae</taxon>
        <taxon>Mobilitalea</taxon>
    </lineage>
</organism>
<dbReference type="Proteomes" id="UP000623269">
    <property type="component" value="Unassembled WGS sequence"/>
</dbReference>
<dbReference type="SUPFAM" id="SSF109604">
    <property type="entry name" value="HD-domain/PDEase-like"/>
    <property type="match status" value="1"/>
</dbReference>
<name>A0A8J7KZ69_9FIRM</name>
<dbReference type="EMBL" id="JAEAGR010000001">
    <property type="protein sequence ID" value="MBH1939513.1"/>
    <property type="molecule type" value="Genomic_DNA"/>
</dbReference>
<gene>
    <name evidence="1" type="ORF">I5677_01235</name>
</gene>
<dbReference type="AlphaFoldDB" id="A0A8J7KZ69"/>